<dbReference type="AlphaFoldDB" id="J8ZZL7"/>
<dbReference type="VEuPathDB" id="MicrosporidiaDB:EDEG_00849"/>
<proteinExistence type="predicted"/>
<evidence type="ECO:0000313" key="2">
    <source>
        <dbReference type="Proteomes" id="UP000003163"/>
    </source>
</evidence>
<sequence length="167" mass="19460">MRNYIPIFIYTLCIICKSVKFFDKTMKTHIGYPDKSDTKNIVRPATDFKEGRAAFLFTPTGKPNKFFIKYADSPKDGLASLETTDADMKNPRIRMHKMPHDPLAHNQMFDIEKMGEFYRIKNNGNCAWFNYDKLEINFDNCSNDEKELFRMVVNDNSSCIDLITCNI</sequence>
<dbReference type="EMBL" id="AFBI03000010">
    <property type="protein sequence ID" value="EJW05068.1"/>
    <property type="molecule type" value="Genomic_DNA"/>
</dbReference>
<evidence type="ECO:0000313" key="1">
    <source>
        <dbReference type="EMBL" id="EJW05068.1"/>
    </source>
</evidence>
<comment type="caution">
    <text evidence="1">The sequence shown here is derived from an EMBL/GenBank/DDBJ whole genome shotgun (WGS) entry which is preliminary data.</text>
</comment>
<dbReference type="Proteomes" id="UP000003163">
    <property type="component" value="Unassembled WGS sequence"/>
</dbReference>
<dbReference type="InParanoid" id="J8ZZL7"/>
<dbReference type="HOGENOM" id="CLU_1594508_0_0_1"/>
<accession>J8ZZL7</accession>
<keyword evidence="2" id="KW-1185">Reference proteome</keyword>
<organism evidence="1 2">
    <name type="scientific">Edhazardia aedis (strain USNM 41457)</name>
    <name type="common">Microsporidian parasite</name>
    <dbReference type="NCBI Taxonomy" id="1003232"/>
    <lineage>
        <taxon>Eukaryota</taxon>
        <taxon>Fungi</taxon>
        <taxon>Fungi incertae sedis</taxon>
        <taxon>Microsporidia</taxon>
        <taxon>Edhazardia</taxon>
    </lineage>
</organism>
<reference evidence="2" key="2">
    <citation type="submission" date="2015-07" db="EMBL/GenBank/DDBJ databases">
        <title>Contrasting host-pathogen interactions and genome evolution in two generalist and specialist microsporidian pathogens of mosquitoes.</title>
        <authorList>
            <consortium name="The Broad Institute Genomics Platform"/>
            <consortium name="The Broad Institute Genome Sequencing Center for Infectious Disease"/>
            <person name="Cuomo C.A."/>
            <person name="Sanscrainte N.D."/>
            <person name="Goldberg J.M."/>
            <person name="Heiman D."/>
            <person name="Young S."/>
            <person name="Zeng Q."/>
            <person name="Becnel J.J."/>
            <person name="Birren B.W."/>
        </authorList>
    </citation>
    <scope>NUCLEOTIDE SEQUENCE [LARGE SCALE GENOMIC DNA]</scope>
    <source>
        <strain evidence="2">USNM 41457</strain>
    </source>
</reference>
<protein>
    <submittedName>
        <fullName evidence="1">Uncharacterized protein</fullName>
    </submittedName>
</protein>
<name>J8ZZL7_EDHAE</name>
<gene>
    <name evidence="1" type="ORF">EDEG_00849</name>
</gene>
<reference evidence="1 2" key="1">
    <citation type="submission" date="2011-08" db="EMBL/GenBank/DDBJ databases">
        <authorList>
            <person name="Liu Z.J."/>
            <person name="Shi F.L."/>
            <person name="Lu J.Q."/>
            <person name="Li M."/>
            <person name="Wang Z.L."/>
        </authorList>
    </citation>
    <scope>NUCLEOTIDE SEQUENCE [LARGE SCALE GENOMIC DNA]</scope>
    <source>
        <strain evidence="1 2">USNM 41457</strain>
    </source>
</reference>